<keyword evidence="1" id="KW-1133">Transmembrane helix</keyword>
<reference evidence="3 4" key="1">
    <citation type="submission" date="2018-06" db="EMBL/GenBank/DDBJ databases">
        <authorList>
            <consortium name="Pathogen Informatics"/>
            <person name="Doyle S."/>
        </authorList>
    </citation>
    <scope>NUCLEOTIDE SEQUENCE [LARGE SCALE GENOMIC DNA]</scope>
    <source>
        <strain evidence="3 4">NCTC7688</strain>
    </source>
</reference>
<dbReference type="AlphaFoldDB" id="A0A380JLS6"/>
<evidence type="ECO:0000313" key="2">
    <source>
        <dbReference type="EMBL" id="SUN43906.1"/>
    </source>
</evidence>
<evidence type="ECO:0000256" key="1">
    <source>
        <dbReference type="SAM" id="Phobius"/>
    </source>
</evidence>
<gene>
    <name evidence="2" type="ORF">NCTC7688_02796</name>
    <name evidence="3" type="ORF">NCTC7688_02821</name>
</gene>
<organism evidence="3 4">
    <name type="scientific">Staphylococcus saprophyticus</name>
    <dbReference type="NCBI Taxonomy" id="29385"/>
    <lineage>
        <taxon>Bacteria</taxon>
        <taxon>Bacillati</taxon>
        <taxon>Bacillota</taxon>
        <taxon>Bacilli</taxon>
        <taxon>Bacillales</taxon>
        <taxon>Staphylococcaceae</taxon>
        <taxon>Staphylococcus</taxon>
    </lineage>
</organism>
<feature type="transmembrane region" description="Helical" evidence="1">
    <location>
        <begin position="6"/>
        <end position="25"/>
    </location>
</feature>
<keyword evidence="1" id="KW-0812">Transmembrane</keyword>
<dbReference type="EMBL" id="UHED01000002">
    <property type="protein sequence ID" value="SUN43930.1"/>
    <property type="molecule type" value="Genomic_DNA"/>
</dbReference>
<evidence type="ECO:0000313" key="3">
    <source>
        <dbReference type="EMBL" id="SUN43930.1"/>
    </source>
</evidence>
<sequence length="29" mass="3221">MLSPFIIGFIPILVLVAIAKIGQIIKQKR</sequence>
<protein>
    <submittedName>
        <fullName evidence="3">Uncharacterized protein</fullName>
    </submittedName>
</protein>
<dbReference type="EMBL" id="UHED01000002">
    <property type="protein sequence ID" value="SUN43906.1"/>
    <property type="molecule type" value="Genomic_DNA"/>
</dbReference>
<proteinExistence type="predicted"/>
<keyword evidence="1" id="KW-0472">Membrane</keyword>
<accession>A0A380JLS6</accession>
<dbReference type="Proteomes" id="UP000254707">
    <property type="component" value="Unassembled WGS sequence"/>
</dbReference>
<evidence type="ECO:0000313" key="4">
    <source>
        <dbReference type="Proteomes" id="UP000254707"/>
    </source>
</evidence>
<name>A0A380JLS6_STASA</name>